<evidence type="ECO:0000313" key="2">
    <source>
        <dbReference type="EMBL" id="KZL91189.1"/>
    </source>
</evidence>
<gene>
    <name evidence="2" type="ORF">CLMAG_29470</name>
</gene>
<evidence type="ECO:0000259" key="1">
    <source>
        <dbReference type="Pfam" id="PF01208"/>
    </source>
</evidence>
<dbReference type="GO" id="GO:0006779">
    <property type="term" value="P:porphyrin-containing compound biosynthetic process"/>
    <property type="evidence" value="ECO:0007669"/>
    <property type="project" value="InterPro"/>
</dbReference>
<organism evidence="2 3">
    <name type="scientific">Clostridium magnum DSM 2767</name>
    <dbReference type="NCBI Taxonomy" id="1121326"/>
    <lineage>
        <taxon>Bacteria</taxon>
        <taxon>Bacillati</taxon>
        <taxon>Bacillota</taxon>
        <taxon>Clostridia</taxon>
        <taxon>Eubacteriales</taxon>
        <taxon>Clostridiaceae</taxon>
        <taxon>Clostridium</taxon>
    </lineage>
</organism>
<sequence length="70" mass="7908">MLELLKKLEDAVINCVLEGYDSPKGYTIMSGCSLPVETPLENIQTKMETAREIGYPIDPEKLQRMLGKQH</sequence>
<comment type="caution">
    <text evidence="2">The sequence shown here is derived from an EMBL/GenBank/DDBJ whole genome shotgun (WGS) entry which is preliminary data.</text>
</comment>
<dbReference type="SUPFAM" id="SSF51726">
    <property type="entry name" value="UROD/MetE-like"/>
    <property type="match status" value="1"/>
</dbReference>
<keyword evidence="3" id="KW-1185">Reference proteome</keyword>
<dbReference type="Proteomes" id="UP000076603">
    <property type="component" value="Unassembled WGS sequence"/>
</dbReference>
<dbReference type="PATRIC" id="fig|1121326.3.peg.2967"/>
<dbReference type="EMBL" id="LWAE01000003">
    <property type="protein sequence ID" value="KZL91189.1"/>
    <property type="molecule type" value="Genomic_DNA"/>
</dbReference>
<dbReference type="Pfam" id="PF01208">
    <property type="entry name" value="URO-D"/>
    <property type="match status" value="1"/>
</dbReference>
<dbReference type="Gene3D" id="3.20.20.210">
    <property type="match status" value="1"/>
</dbReference>
<reference evidence="2 3" key="1">
    <citation type="submission" date="2016-04" db="EMBL/GenBank/DDBJ databases">
        <title>Genome sequence of Clostridium magnum DSM 2767.</title>
        <authorList>
            <person name="Poehlein A."/>
            <person name="Uhlig R."/>
            <person name="Fischer R."/>
            <person name="Bahl H."/>
            <person name="Daniel R."/>
        </authorList>
    </citation>
    <scope>NUCLEOTIDE SEQUENCE [LARGE SCALE GENOMIC DNA]</scope>
    <source>
        <strain evidence="2 3">DSM 2767</strain>
    </source>
</reference>
<feature type="domain" description="Uroporphyrinogen decarboxylase (URO-D)" evidence="1">
    <location>
        <begin position="7"/>
        <end position="52"/>
    </location>
</feature>
<dbReference type="AlphaFoldDB" id="A0A162SFR2"/>
<dbReference type="RefSeq" id="WP_242873037.1">
    <property type="nucleotide sequence ID" value="NZ_FQXL01000016.1"/>
</dbReference>
<name>A0A162SFR2_9CLOT</name>
<accession>A0A162SFR2</accession>
<dbReference type="InterPro" id="IPR038071">
    <property type="entry name" value="UROD/MetE-like_sf"/>
</dbReference>
<proteinExistence type="predicted"/>
<protein>
    <recommendedName>
        <fullName evidence="1">Uroporphyrinogen decarboxylase (URO-D) domain-containing protein</fullName>
    </recommendedName>
</protein>
<dbReference type="STRING" id="1121326.CLMAG_29470"/>
<dbReference type="InterPro" id="IPR000257">
    <property type="entry name" value="Uroporphyrinogen_deCOase"/>
</dbReference>
<dbReference type="GO" id="GO:0004853">
    <property type="term" value="F:uroporphyrinogen decarboxylase activity"/>
    <property type="evidence" value="ECO:0007669"/>
    <property type="project" value="InterPro"/>
</dbReference>
<evidence type="ECO:0000313" key="3">
    <source>
        <dbReference type="Proteomes" id="UP000076603"/>
    </source>
</evidence>